<dbReference type="EMBL" id="BMAW01023844">
    <property type="protein sequence ID" value="GFT84883.1"/>
    <property type="molecule type" value="Genomic_DNA"/>
</dbReference>
<name>A0A8X6PRA4_NEPPI</name>
<proteinExistence type="predicted"/>
<accession>A0A8X6PRA4</accession>
<dbReference type="Proteomes" id="UP000887013">
    <property type="component" value="Unassembled WGS sequence"/>
</dbReference>
<dbReference type="OrthoDB" id="6436761at2759"/>
<dbReference type="AlphaFoldDB" id="A0A8X6PRA4"/>
<protein>
    <submittedName>
        <fullName evidence="1">Uncharacterized protein</fullName>
    </submittedName>
</protein>
<sequence>MDLLKFKFEKSGVLVASTSANRSIVYEENAIDLVSPYVKRSKYYNPYAQTPCHDKCVNGISKVLITRKKIIFKSKNILGLKGLGYHGH</sequence>
<reference evidence="1" key="1">
    <citation type="submission" date="2020-08" db="EMBL/GenBank/DDBJ databases">
        <title>Multicomponent nature underlies the extraordinary mechanical properties of spider dragline silk.</title>
        <authorList>
            <person name="Kono N."/>
            <person name="Nakamura H."/>
            <person name="Mori M."/>
            <person name="Yoshida Y."/>
            <person name="Ohtoshi R."/>
            <person name="Malay A.D."/>
            <person name="Moran D.A.P."/>
            <person name="Tomita M."/>
            <person name="Numata K."/>
            <person name="Arakawa K."/>
        </authorList>
    </citation>
    <scope>NUCLEOTIDE SEQUENCE</scope>
</reference>
<evidence type="ECO:0000313" key="1">
    <source>
        <dbReference type="EMBL" id="GFT84883.1"/>
    </source>
</evidence>
<comment type="caution">
    <text evidence="1">The sequence shown here is derived from an EMBL/GenBank/DDBJ whole genome shotgun (WGS) entry which is preliminary data.</text>
</comment>
<keyword evidence="2" id="KW-1185">Reference proteome</keyword>
<organism evidence="1 2">
    <name type="scientific">Nephila pilipes</name>
    <name type="common">Giant wood spider</name>
    <name type="synonym">Nephila maculata</name>
    <dbReference type="NCBI Taxonomy" id="299642"/>
    <lineage>
        <taxon>Eukaryota</taxon>
        <taxon>Metazoa</taxon>
        <taxon>Ecdysozoa</taxon>
        <taxon>Arthropoda</taxon>
        <taxon>Chelicerata</taxon>
        <taxon>Arachnida</taxon>
        <taxon>Araneae</taxon>
        <taxon>Araneomorphae</taxon>
        <taxon>Entelegynae</taxon>
        <taxon>Araneoidea</taxon>
        <taxon>Nephilidae</taxon>
        <taxon>Nephila</taxon>
    </lineage>
</organism>
<gene>
    <name evidence="1" type="ORF">NPIL_488511</name>
</gene>
<evidence type="ECO:0000313" key="2">
    <source>
        <dbReference type="Proteomes" id="UP000887013"/>
    </source>
</evidence>